<keyword evidence="11" id="KW-0472">Membrane</keyword>
<dbReference type="FunFam" id="3.10.20.90:FF:000263">
    <property type="entry name" value="gametogenetin-binding protein 1-like"/>
    <property type="match status" value="1"/>
</dbReference>
<name>A0A452Q8M1_URSAM</name>
<evidence type="ECO:0000256" key="14">
    <source>
        <dbReference type="SAM" id="MobiDB-lite"/>
    </source>
</evidence>
<feature type="region of interest" description="Disordered" evidence="14">
    <location>
        <begin position="29"/>
        <end position="68"/>
    </location>
</feature>
<evidence type="ECO:0000313" key="17">
    <source>
        <dbReference type="Proteomes" id="UP000291022"/>
    </source>
</evidence>
<comment type="function">
    <text evidence="12">Induces mitochondrial fragmentation, possibly by promoting DNM1L-dependent fission and may play a role in mitochondrial morphogenesis during spermatogenesis.</text>
</comment>
<evidence type="ECO:0000256" key="3">
    <source>
        <dbReference type="ARBA" id="ARBA00004496"/>
    </source>
</evidence>
<evidence type="ECO:0000256" key="10">
    <source>
        <dbReference type="ARBA" id="ARBA00023128"/>
    </source>
</evidence>
<evidence type="ECO:0000256" key="2">
    <source>
        <dbReference type="ARBA" id="ARBA00004173"/>
    </source>
</evidence>
<evidence type="ECO:0000256" key="12">
    <source>
        <dbReference type="ARBA" id="ARBA00054814"/>
    </source>
</evidence>
<dbReference type="InterPro" id="IPR028135">
    <property type="entry name" value="Ub_USP-typ"/>
</dbReference>
<keyword evidence="5" id="KW-0217">Developmental protein</keyword>
<feature type="compositionally biased region" description="Polar residues" evidence="14">
    <location>
        <begin position="48"/>
        <end position="63"/>
    </location>
</feature>
<evidence type="ECO:0000256" key="8">
    <source>
        <dbReference type="ARBA" id="ARBA00022871"/>
    </source>
</evidence>
<comment type="subcellular location">
    <subcellularLocation>
        <location evidence="3">Cytoplasm</location>
    </subcellularLocation>
    <subcellularLocation>
        <location evidence="4">Golgi apparatus</location>
    </subcellularLocation>
    <subcellularLocation>
        <location evidence="1">Membrane</location>
        <topology evidence="1">Peripheral membrane protein</topology>
    </subcellularLocation>
    <subcellularLocation>
        <location evidence="2">Mitochondrion</location>
    </subcellularLocation>
</comment>
<reference evidence="16" key="2">
    <citation type="submission" date="2025-08" db="UniProtKB">
        <authorList>
            <consortium name="Ensembl"/>
        </authorList>
    </citation>
    <scope>IDENTIFICATION</scope>
</reference>
<evidence type="ECO:0000256" key="4">
    <source>
        <dbReference type="ARBA" id="ARBA00004555"/>
    </source>
</evidence>
<reference evidence="16" key="3">
    <citation type="submission" date="2025-09" db="UniProtKB">
        <authorList>
            <consortium name="Ensembl"/>
        </authorList>
    </citation>
    <scope>IDENTIFICATION</scope>
</reference>
<accession>A0A452Q8M1</accession>
<reference evidence="17" key="1">
    <citation type="submission" date="2016-06" db="EMBL/GenBank/DDBJ databases">
        <title>De novo assembly and RNA-Seq shows season-dependent expression and editing in black bear kidneys.</title>
        <authorList>
            <person name="Korstanje R."/>
            <person name="Srivastava A."/>
            <person name="Sarsani V.K."/>
            <person name="Sheehan S.M."/>
            <person name="Seger R.L."/>
            <person name="Barter M.E."/>
            <person name="Lindqvist C."/>
            <person name="Brody L.C."/>
            <person name="Mullikin J.C."/>
        </authorList>
    </citation>
    <scope>NUCLEOTIDE SEQUENCE [LARGE SCALE GENOMIC DNA]</scope>
</reference>
<keyword evidence="6" id="KW-0963">Cytoplasm</keyword>
<evidence type="ECO:0000259" key="15">
    <source>
        <dbReference type="Pfam" id="PF14836"/>
    </source>
</evidence>
<dbReference type="Ensembl" id="ENSUAMT00000000717.1">
    <property type="protein sequence ID" value="ENSUAMP00000000620.1"/>
    <property type="gene ID" value="ENSUAMG00000000617.1"/>
</dbReference>
<evidence type="ECO:0000256" key="9">
    <source>
        <dbReference type="ARBA" id="ARBA00023034"/>
    </source>
</evidence>
<dbReference type="STRING" id="9643.ENSUAMP00000000620"/>
<feature type="compositionally biased region" description="Basic and acidic residues" evidence="14">
    <location>
        <begin position="134"/>
        <end position="153"/>
    </location>
</feature>
<evidence type="ECO:0000256" key="7">
    <source>
        <dbReference type="ARBA" id="ARBA00022782"/>
    </source>
</evidence>
<evidence type="ECO:0000256" key="13">
    <source>
        <dbReference type="ARBA" id="ARBA00073653"/>
    </source>
</evidence>
<keyword evidence="9" id="KW-0333">Golgi apparatus</keyword>
<protein>
    <recommendedName>
        <fullName evidence="13">Gametogenetin-binding protein 1</fullName>
    </recommendedName>
</protein>
<feature type="region of interest" description="Disordered" evidence="14">
    <location>
        <begin position="132"/>
        <end position="153"/>
    </location>
</feature>
<dbReference type="Proteomes" id="UP000291022">
    <property type="component" value="Unassembled WGS sequence"/>
</dbReference>
<evidence type="ECO:0000256" key="5">
    <source>
        <dbReference type="ARBA" id="ARBA00022473"/>
    </source>
</evidence>
<proteinExistence type="predicted"/>
<dbReference type="GO" id="GO:0005794">
    <property type="term" value="C:Golgi apparatus"/>
    <property type="evidence" value="ECO:0007669"/>
    <property type="project" value="UniProtKB-SubCell"/>
</dbReference>
<evidence type="ECO:0000256" key="6">
    <source>
        <dbReference type="ARBA" id="ARBA00022490"/>
    </source>
</evidence>
<dbReference type="GO" id="GO:0000266">
    <property type="term" value="P:mitochondrial fission"/>
    <property type="evidence" value="ECO:0007669"/>
    <property type="project" value="Ensembl"/>
</dbReference>
<evidence type="ECO:0000256" key="1">
    <source>
        <dbReference type="ARBA" id="ARBA00004170"/>
    </source>
</evidence>
<dbReference type="Pfam" id="PF14836">
    <property type="entry name" value="Ubiquitin_3"/>
    <property type="match status" value="1"/>
</dbReference>
<dbReference type="Gene3D" id="3.10.20.90">
    <property type="entry name" value="Phosphatidylinositol 3-kinase Catalytic Subunit, Chain A, domain 1"/>
    <property type="match status" value="1"/>
</dbReference>
<keyword evidence="8" id="KW-0744">Spermatogenesis</keyword>
<keyword evidence="17" id="KW-1185">Reference proteome</keyword>
<evidence type="ECO:0000256" key="11">
    <source>
        <dbReference type="ARBA" id="ARBA00023136"/>
    </source>
</evidence>
<dbReference type="AlphaFoldDB" id="A0A452Q8M1"/>
<dbReference type="GeneTree" id="ENSGT00390000006663"/>
<keyword evidence="7" id="KW-0221">Differentiation</keyword>
<dbReference type="GO" id="GO:0030154">
    <property type="term" value="P:cell differentiation"/>
    <property type="evidence" value="ECO:0007669"/>
    <property type="project" value="UniProtKB-KW"/>
</dbReference>
<sequence>MEAPAPPPPSPPSRLLGRSSMFRFFRSLMGSRGSPKSSDNALMRSRACPSQEQDATRLMTNRQGRVGRKELRLPTTLPYTLSVALPRHDPKGLGMGDPGAQTPTPMEVLRVGAQGGEVKPILPRGSQEVLGNWSEKEEREEKEEAVREASGDTRIEDRGHFAQALEVEQGCPQRATGPLEVSPKTFTREEEKECLLDGDLRLASSKVGATPWNRLLTLYKQLQKSAMTKVCATRLGDGACPQFPLKEGLPDEKGKEEEMEEEDGSFKLCIPGIVTLQSPLHKTFRSTDTVGFVESELKKLLAVQRESRLWKMGSHEGRELLTQPEITLEEAGIVDGQHLLLEEMDEMGNWPPE</sequence>
<feature type="domain" description="Ubiquitin-like" evidence="15">
    <location>
        <begin position="265"/>
        <end position="352"/>
    </location>
</feature>
<dbReference type="GO" id="GO:0005758">
    <property type="term" value="C:mitochondrial intermembrane space"/>
    <property type="evidence" value="ECO:0007669"/>
    <property type="project" value="Ensembl"/>
</dbReference>
<evidence type="ECO:0000313" key="16">
    <source>
        <dbReference type="Ensembl" id="ENSUAMP00000000620.1"/>
    </source>
</evidence>
<organism evidence="16 17">
    <name type="scientific">Ursus americanus</name>
    <name type="common">American black bear</name>
    <name type="synonym">Euarctos americanus</name>
    <dbReference type="NCBI Taxonomy" id="9643"/>
    <lineage>
        <taxon>Eukaryota</taxon>
        <taxon>Metazoa</taxon>
        <taxon>Chordata</taxon>
        <taxon>Craniata</taxon>
        <taxon>Vertebrata</taxon>
        <taxon>Euteleostomi</taxon>
        <taxon>Mammalia</taxon>
        <taxon>Eutheria</taxon>
        <taxon>Laurasiatheria</taxon>
        <taxon>Carnivora</taxon>
        <taxon>Caniformia</taxon>
        <taxon>Ursidae</taxon>
        <taxon>Ursus</taxon>
    </lineage>
</organism>
<dbReference type="OMA" id="VGFMESE"/>
<keyword evidence="10" id="KW-0496">Mitochondrion</keyword>
<dbReference type="GO" id="GO:0005886">
    <property type="term" value="C:plasma membrane"/>
    <property type="evidence" value="ECO:0007669"/>
    <property type="project" value="Ensembl"/>
</dbReference>
<dbReference type="GO" id="GO:0007283">
    <property type="term" value="P:spermatogenesis"/>
    <property type="evidence" value="ECO:0007669"/>
    <property type="project" value="UniProtKB-KW"/>
</dbReference>